<name>A0A1G8KUK8_9ACTN</name>
<organism evidence="1 2">
    <name type="scientific">Sinosporangium album</name>
    <dbReference type="NCBI Taxonomy" id="504805"/>
    <lineage>
        <taxon>Bacteria</taxon>
        <taxon>Bacillati</taxon>
        <taxon>Actinomycetota</taxon>
        <taxon>Actinomycetes</taxon>
        <taxon>Streptosporangiales</taxon>
        <taxon>Streptosporangiaceae</taxon>
        <taxon>Sinosporangium</taxon>
    </lineage>
</organism>
<accession>A0A1G8KUK8</accession>
<evidence type="ECO:0000313" key="2">
    <source>
        <dbReference type="Proteomes" id="UP000198923"/>
    </source>
</evidence>
<sequence>MDEKKKRHLPNAGEMLALALRAVLILTDWFINGSGPR</sequence>
<keyword evidence="2" id="KW-1185">Reference proteome</keyword>
<proteinExistence type="predicted"/>
<dbReference type="Proteomes" id="UP000198923">
    <property type="component" value="Unassembled WGS sequence"/>
</dbReference>
<evidence type="ECO:0000313" key="1">
    <source>
        <dbReference type="EMBL" id="SDI47101.1"/>
    </source>
</evidence>
<reference evidence="1 2" key="1">
    <citation type="submission" date="2016-10" db="EMBL/GenBank/DDBJ databases">
        <authorList>
            <person name="de Groot N.N."/>
        </authorList>
    </citation>
    <scope>NUCLEOTIDE SEQUENCE [LARGE SCALE GENOMIC DNA]</scope>
    <source>
        <strain evidence="1 2">CPCC 201354</strain>
    </source>
</reference>
<dbReference type="EMBL" id="FNCN01000055">
    <property type="protein sequence ID" value="SDI47101.1"/>
    <property type="molecule type" value="Genomic_DNA"/>
</dbReference>
<protein>
    <submittedName>
        <fullName evidence="1">Uncharacterized protein</fullName>
    </submittedName>
</protein>
<dbReference type="AlphaFoldDB" id="A0A1G8KUK8"/>
<gene>
    <name evidence="1" type="ORF">SAMN05421505_15518</name>
</gene>